<comment type="caution">
    <text evidence="12">The sequence shown here is derived from an EMBL/GenBank/DDBJ whole genome shotgun (WGS) entry which is preliminary data.</text>
</comment>
<dbReference type="GO" id="GO:0016787">
    <property type="term" value="F:hydrolase activity"/>
    <property type="evidence" value="ECO:0007669"/>
    <property type="project" value="UniProtKB-KW"/>
</dbReference>
<dbReference type="InterPro" id="IPR027417">
    <property type="entry name" value="P-loop_NTPase"/>
</dbReference>
<dbReference type="SUPFAM" id="SSF52540">
    <property type="entry name" value="P-loop containing nucleoside triphosphate hydrolases"/>
    <property type="match status" value="1"/>
</dbReference>
<evidence type="ECO:0000259" key="11">
    <source>
        <dbReference type="PROSITE" id="PS51195"/>
    </source>
</evidence>
<dbReference type="PROSITE" id="PS51195">
    <property type="entry name" value="Q_MOTIF"/>
    <property type="match status" value="1"/>
</dbReference>
<evidence type="ECO:0000256" key="3">
    <source>
        <dbReference type="ARBA" id="ARBA00022741"/>
    </source>
</evidence>
<keyword evidence="7" id="KW-0694">RNA-binding</keyword>
<dbReference type="PROSITE" id="PS51192">
    <property type="entry name" value="HELICASE_ATP_BIND_1"/>
    <property type="match status" value="1"/>
</dbReference>
<dbReference type="GO" id="GO:0005634">
    <property type="term" value="C:nucleus"/>
    <property type="evidence" value="ECO:0007669"/>
    <property type="project" value="UniProtKB-SubCell"/>
</dbReference>
<keyword evidence="2" id="KW-0690">Ribosome biogenesis</keyword>
<organism evidence="12 13">
    <name type="scientific">Mycena alexandri</name>
    <dbReference type="NCBI Taxonomy" id="1745969"/>
    <lineage>
        <taxon>Eukaryota</taxon>
        <taxon>Fungi</taxon>
        <taxon>Dikarya</taxon>
        <taxon>Basidiomycota</taxon>
        <taxon>Agaricomycotina</taxon>
        <taxon>Agaricomycetes</taxon>
        <taxon>Agaricomycetidae</taxon>
        <taxon>Agaricales</taxon>
        <taxon>Marasmiineae</taxon>
        <taxon>Mycenaceae</taxon>
        <taxon>Mycena</taxon>
    </lineage>
</organism>
<keyword evidence="4 12" id="KW-0378">Hydrolase</keyword>
<feature type="domain" description="Helicase ATP-binding" evidence="10">
    <location>
        <begin position="27"/>
        <end position="199"/>
    </location>
</feature>
<evidence type="ECO:0000256" key="1">
    <source>
        <dbReference type="ARBA" id="ARBA00004123"/>
    </source>
</evidence>
<evidence type="ECO:0000256" key="5">
    <source>
        <dbReference type="ARBA" id="ARBA00022806"/>
    </source>
</evidence>
<dbReference type="GO" id="GO:0005524">
    <property type="term" value="F:ATP binding"/>
    <property type="evidence" value="ECO:0007669"/>
    <property type="project" value="UniProtKB-KW"/>
</dbReference>
<dbReference type="GO" id="GO:0005829">
    <property type="term" value="C:cytosol"/>
    <property type="evidence" value="ECO:0007669"/>
    <property type="project" value="TreeGrafter"/>
</dbReference>
<evidence type="ECO:0000256" key="2">
    <source>
        <dbReference type="ARBA" id="ARBA00022517"/>
    </source>
</evidence>
<keyword evidence="6" id="KW-0067">ATP-binding</keyword>
<evidence type="ECO:0000256" key="8">
    <source>
        <dbReference type="ARBA" id="ARBA00023242"/>
    </source>
</evidence>
<dbReference type="PANTHER" id="PTHR47959">
    <property type="entry name" value="ATP-DEPENDENT RNA HELICASE RHLE-RELATED"/>
    <property type="match status" value="1"/>
</dbReference>
<dbReference type="InterPro" id="IPR011545">
    <property type="entry name" value="DEAD/DEAH_box_helicase_dom"/>
</dbReference>
<comment type="subcellular location">
    <subcellularLocation>
        <location evidence="1">Nucleus</location>
    </subcellularLocation>
</comment>
<dbReference type="GO" id="GO:0042254">
    <property type="term" value="P:ribosome biogenesis"/>
    <property type="evidence" value="ECO:0007669"/>
    <property type="project" value="UniProtKB-KW"/>
</dbReference>
<feature type="short sequence motif" description="Q motif" evidence="9">
    <location>
        <begin position="1"/>
        <end position="24"/>
    </location>
</feature>
<dbReference type="GO" id="GO:0003724">
    <property type="term" value="F:RNA helicase activity"/>
    <property type="evidence" value="ECO:0007669"/>
    <property type="project" value="InterPro"/>
</dbReference>
<dbReference type="Proteomes" id="UP001218188">
    <property type="component" value="Unassembled WGS sequence"/>
</dbReference>
<evidence type="ECO:0000256" key="9">
    <source>
        <dbReference type="PROSITE-ProRule" id="PRU00552"/>
    </source>
</evidence>
<reference evidence="12" key="1">
    <citation type="submission" date="2023-03" db="EMBL/GenBank/DDBJ databases">
        <title>Massive genome expansion in bonnet fungi (Mycena s.s.) driven by repeated elements and novel gene families across ecological guilds.</title>
        <authorList>
            <consortium name="Lawrence Berkeley National Laboratory"/>
            <person name="Harder C.B."/>
            <person name="Miyauchi S."/>
            <person name="Viragh M."/>
            <person name="Kuo A."/>
            <person name="Thoen E."/>
            <person name="Andreopoulos B."/>
            <person name="Lu D."/>
            <person name="Skrede I."/>
            <person name="Drula E."/>
            <person name="Henrissat B."/>
            <person name="Morin E."/>
            <person name="Kohler A."/>
            <person name="Barry K."/>
            <person name="LaButti K."/>
            <person name="Morin E."/>
            <person name="Salamov A."/>
            <person name="Lipzen A."/>
            <person name="Mereny Z."/>
            <person name="Hegedus B."/>
            <person name="Baldrian P."/>
            <person name="Stursova M."/>
            <person name="Weitz H."/>
            <person name="Taylor A."/>
            <person name="Grigoriev I.V."/>
            <person name="Nagy L.G."/>
            <person name="Martin F."/>
            <person name="Kauserud H."/>
        </authorList>
    </citation>
    <scope>NUCLEOTIDE SEQUENCE</scope>
    <source>
        <strain evidence="12">CBHHK200</strain>
    </source>
</reference>
<evidence type="ECO:0000256" key="7">
    <source>
        <dbReference type="ARBA" id="ARBA00022884"/>
    </source>
</evidence>
<gene>
    <name evidence="12" type="ORF">C8F04DRAFT_1209621</name>
</gene>
<evidence type="ECO:0000256" key="4">
    <source>
        <dbReference type="ARBA" id="ARBA00022801"/>
    </source>
</evidence>
<keyword evidence="13" id="KW-1185">Reference proteome</keyword>
<keyword evidence="3" id="KW-0547">Nucleotide-binding</keyword>
<dbReference type="EMBL" id="JARJCM010000034">
    <property type="protein sequence ID" value="KAJ7037855.1"/>
    <property type="molecule type" value="Genomic_DNA"/>
</dbReference>
<dbReference type="InterPro" id="IPR014001">
    <property type="entry name" value="Helicase_ATP-bd"/>
</dbReference>
<evidence type="ECO:0000259" key="10">
    <source>
        <dbReference type="PROSITE" id="PS51192"/>
    </source>
</evidence>
<evidence type="ECO:0000256" key="6">
    <source>
        <dbReference type="ARBA" id="ARBA00022840"/>
    </source>
</evidence>
<dbReference type="GO" id="GO:0010467">
    <property type="term" value="P:gene expression"/>
    <property type="evidence" value="ECO:0007669"/>
    <property type="project" value="UniProtKB-ARBA"/>
</dbReference>
<evidence type="ECO:0000313" key="13">
    <source>
        <dbReference type="Proteomes" id="UP001218188"/>
    </source>
</evidence>
<dbReference type="InterPro" id="IPR014014">
    <property type="entry name" value="RNA_helicase_DEAD_Q_motif"/>
</dbReference>
<accession>A0AAD6T3M0</accession>
<dbReference type="SMART" id="SM00487">
    <property type="entry name" value="DEXDc"/>
    <property type="match status" value="1"/>
</dbReference>
<dbReference type="PANTHER" id="PTHR47959:SF2">
    <property type="entry name" value="ATP-DEPENDENT RNA HELICASE DEAD BOX FAMILY"/>
    <property type="match status" value="1"/>
</dbReference>
<proteinExistence type="predicted"/>
<dbReference type="AlphaFoldDB" id="A0AAD6T3M0"/>
<keyword evidence="5" id="KW-0347">Helicase</keyword>
<name>A0AAD6T3M0_9AGAR</name>
<feature type="domain" description="DEAD-box RNA helicase Q" evidence="11">
    <location>
        <begin position="1"/>
        <end position="24"/>
    </location>
</feature>
<keyword evidence="8" id="KW-0539">Nucleus</keyword>
<protein>
    <submittedName>
        <fullName evidence="12">P-loop containing nucleoside triphosphate hydrolase protein</fullName>
    </submittedName>
</protein>
<dbReference type="GO" id="GO:0003723">
    <property type="term" value="F:RNA binding"/>
    <property type="evidence" value="ECO:0007669"/>
    <property type="project" value="UniProtKB-KW"/>
</dbReference>
<dbReference type="Pfam" id="PF00270">
    <property type="entry name" value="DEAD"/>
    <property type="match status" value="1"/>
</dbReference>
<sequence length="201" mass="22046">MELKPELLRGICASGFQRPFPIQQYIIRTLINGRDVIAHSRAGSGKTVALSIALMQRLNPAVKGPQIVILAHTRELAHRTHALIATLGVHMGVETLLLVGGTNIRADITRLTEGVPVQLIVSTPGRTFEMLRRGALRTDDLKIVCLDEAQEFVVGELQDVILELFELLPRGTQVAALSPTRPADVRALSDKLMRDPLVFHA</sequence>
<evidence type="ECO:0000313" key="12">
    <source>
        <dbReference type="EMBL" id="KAJ7037855.1"/>
    </source>
</evidence>
<dbReference type="Gene3D" id="3.40.50.300">
    <property type="entry name" value="P-loop containing nucleotide triphosphate hydrolases"/>
    <property type="match status" value="1"/>
</dbReference>
<dbReference type="InterPro" id="IPR050079">
    <property type="entry name" value="DEAD_box_RNA_helicase"/>
</dbReference>